<accession>A0ABT1C6D6</accession>
<dbReference type="RefSeq" id="WP_252818977.1">
    <property type="nucleotide sequence ID" value="NZ_JAMXQS010000005.1"/>
</dbReference>
<gene>
    <name evidence="2" type="ORF">NGM99_11410</name>
</gene>
<evidence type="ECO:0000313" key="3">
    <source>
        <dbReference type="Proteomes" id="UP001205906"/>
    </source>
</evidence>
<organism evidence="2 3">
    <name type="scientific">Mesorhizobium liriopis</name>
    <dbReference type="NCBI Taxonomy" id="2953882"/>
    <lineage>
        <taxon>Bacteria</taxon>
        <taxon>Pseudomonadati</taxon>
        <taxon>Pseudomonadota</taxon>
        <taxon>Alphaproteobacteria</taxon>
        <taxon>Hyphomicrobiales</taxon>
        <taxon>Phyllobacteriaceae</taxon>
        <taxon>Mesorhizobium</taxon>
    </lineage>
</organism>
<proteinExistence type="predicted"/>
<sequence>MSDQSVNFDENRLPAEDLAAEDRAALDMEQSGLPTDRDDLSIDDWDGISPGSEEVSLEELEAGEAASDGDWEDDDDNPMNDSDEALPEDSEEAAIRQDLMDTTEPNRFDDGQ</sequence>
<protein>
    <recommendedName>
        <fullName evidence="4">Serine kinase/phosphatase</fullName>
    </recommendedName>
</protein>
<dbReference type="Proteomes" id="UP001205906">
    <property type="component" value="Unassembled WGS sequence"/>
</dbReference>
<feature type="compositionally biased region" description="Acidic residues" evidence="1">
    <location>
        <begin position="55"/>
        <end position="91"/>
    </location>
</feature>
<keyword evidence="3" id="KW-1185">Reference proteome</keyword>
<reference evidence="2 3" key="1">
    <citation type="submission" date="2022-06" db="EMBL/GenBank/DDBJ databases">
        <title>Mesorhizobium sp. strain RP14 Genome sequencing and assembly.</title>
        <authorList>
            <person name="Kim I."/>
        </authorList>
    </citation>
    <scope>NUCLEOTIDE SEQUENCE [LARGE SCALE GENOMIC DNA]</scope>
    <source>
        <strain evidence="3">RP14(2022)</strain>
    </source>
</reference>
<feature type="region of interest" description="Disordered" evidence="1">
    <location>
        <begin position="22"/>
        <end position="91"/>
    </location>
</feature>
<evidence type="ECO:0008006" key="4">
    <source>
        <dbReference type="Google" id="ProtNLM"/>
    </source>
</evidence>
<dbReference type="EMBL" id="JAMXQS010000005">
    <property type="protein sequence ID" value="MCO6050389.1"/>
    <property type="molecule type" value="Genomic_DNA"/>
</dbReference>
<comment type="caution">
    <text evidence="2">The sequence shown here is derived from an EMBL/GenBank/DDBJ whole genome shotgun (WGS) entry which is preliminary data.</text>
</comment>
<evidence type="ECO:0000313" key="2">
    <source>
        <dbReference type="EMBL" id="MCO6050389.1"/>
    </source>
</evidence>
<evidence type="ECO:0000256" key="1">
    <source>
        <dbReference type="SAM" id="MobiDB-lite"/>
    </source>
</evidence>
<name>A0ABT1C6D6_9HYPH</name>